<dbReference type="AlphaFoldDB" id="A0A7W5AVW0"/>
<keyword evidence="6" id="KW-1185">Reference proteome</keyword>
<evidence type="ECO:0000313" key="6">
    <source>
        <dbReference type="Proteomes" id="UP000570361"/>
    </source>
</evidence>
<reference evidence="5 6" key="1">
    <citation type="submission" date="2020-08" db="EMBL/GenBank/DDBJ databases">
        <title>Genomic Encyclopedia of Type Strains, Phase III (KMG-III): the genomes of soil and plant-associated and newly described type strains.</title>
        <authorList>
            <person name="Whitman W."/>
        </authorList>
    </citation>
    <scope>NUCLEOTIDE SEQUENCE [LARGE SCALE GENOMIC DNA]</scope>
    <source>
        <strain evidence="5 6">CECT 5862</strain>
    </source>
</reference>
<proteinExistence type="predicted"/>
<dbReference type="GO" id="GO:0003677">
    <property type="term" value="F:DNA binding"/>
    <property type="evidence" value="ECO:0007669"/>
    <property type="project" value="UniProtKB-KW"/>
</dbReference>
<dbReference type="EMBL" id="JACHXK010000002">
    <property type="protein sequence ID" value="MBB3109116.1"/>
    <property type="molecule type" value="Genomic_DNA"/>
</dbReference>
<dbReference type="Gene3D" id="1.10.260.40">
    <property type="entry name" value="lambda repressor-like DNA-binding domains"/>
    <property type="match status" value="1"/>
</dbReference>
<evidence type="ECO:0000256" key="3">
    <source>
        <dbReference type="SAM" id="MobiDB-lite"/>
    </source>
</evidence>
<dbReference type="InterPro" id="IPR010982">
    <property type="entry name" value="Lambda_DNA-bd_dom_sf"/>
</dbReference>
<feature type="coiled-coil region" evidence="2">
    <location>
        <begin position="72"/>
        <end position="106"/>
    </location>
</feature>
<evidence type="ECO:0000256" key="1">
    <source>
        <dbReference type="ARBA" id="ARBA00023125"/>
    </source>
</evidence>
<dbReference type="Pfam" id="PF01381">
    <property type="entry name" value="HTH_3"/>
    <property type="match status" value="1"/>
</dbReference>
<accession>A0A7W5AVW0</accession>
<dbReference type="PANTHER" id="PTHR46558:SF3">
    <property type="entry name" value="TRANSCRIPTIONAL REGULATOR"/>
    <property type="match status" value="1"/>
</dbReference>
<feature type="compositionally biased region" description="Polar residues" evidence="3">
    <location>
        <begin position="197"/>
        <end position="210"/>
    </location>
</feature>
<feature type="region of interest" description="Disordered" evidence="3">
    <location>
        <begin position="186"/>
        <end position="210"/>
    </location>
</feature>
<dbReference type="SUPFAM" id="SSF47413">
    <property type="entry name" value="lambda repressor-like DNA-binding domains"/>
    <property type="match status" value="1"/>
</dbReference>
<evidence type="ECO:0000259" key="4">
    <source>
        <dbReference type="PROSITE" id="PS50943"/>
    </source>
</evidence>
<organism evidence="5 6">
    <name type="scientific">Paenibacillus phyllosphaerae</name>
    <dbReference type="NCBI Taxonomy" id="274593"/>
    <lineage>
        <taxon>Bacteria</taxon>
        <taxon>Bacillati</taxon>
        <taxon>Bacillota</taxon>
        <taxon>Bacilli</taxon>
        <taxon>Bacillales</taxon>
        <taxon>Paenibacillaceae</taxon>
        <taxon>Paenibacillus</taxon>
    </lineage>
</organism>
<sequence>MNDLIYRIVGQNVRQQRLLKGWTQEQLANKTKLTRSSMANIETGRQRTQIEVIYYICFALQCELRDIFPDSIEDAKVKQDEDLRKLESLREELEKVNERKAFLEGQISAIAQTYSHEFAQCSNCSSPAVQKGMCLSCYHASVYTPVVKHKRMYEGVICSKCSNPAAVKGMCPRCYQRIRNGYKVEGNKVGREKSATPVGTPSTATDCEKP</sequence>
<dbReference type="RefSeq" id="WP_183597896.1">
    <property type="nucleotide sequence ID" value="NZ_JACHXK010000002.1"/>
</dbReference>
<dbReference type="Proteomes" id="UP000570361">
    <property type="component" value="Unassembled WGS sequence"/>
</dbReference>
<feature type="domain" description="HTH cro/C1-type" evidence="4">
    <location>
        <begin position="13"/>
        <end position="67"/>
    </location>
</feature>
<name>A0A7W5AVW0_9BACL</name>
<gene>
    <name evidence="5" type="ORF">FHS18_001168</name>
</gene>
<dbReference type="PROSITE" id="PS50943">
    <property type="entry name" value="HTH_CROC1"/>
    <property type="match status" value="1"/>
</dbReference>
<protein>
    <submittedName>
        <fullName evidence="5">Transcriptional regulator with XRE-family HTH domain</fullName>
    </submittedName>
</protein>
<comment type="caution">
    <text evidence="5">The sequence shown here is derived from an EMBL/GenBank/DDBJ whole genome shotgun (WGS) entry which is preliminary data.</text>
</comment>
<dbReference type="PANTHER" id="PTHR46558">
    <property type="entry name" value="TRACRIPTIONAL REGULATORY PROTEIN-RELATED-RELATED"/>
    <property type="match status" value="1"/>
</dbReference>
<evidence type="ECO:0000256" key="2">
    <source>
        <dbReference type="SAM" id="Coils"/>
    </source>
</evidence>
<keyword evidence="2" id="KW-0175">Coiled coil</keyword>
<evidence type="ECO:0000313" key="5">
    <source>
        <dbReference type="EMBL" id="MBB3109116.1"/>
    </source>
</evidence>
<dbReference type="SMART" id="SM00530">
    <property type="entry name" value="HTH_XRE"/>
    <property type="match status" value="1"/>
</dbReference>
<keyword evidence="1" id="KW-0238">DNA-binding</keyword>
<dbReference type="CDD" id="cd00093">
    <property type="entry name" value="HTH_XRE"/>
    <property type="match status" value="1"/>
</dbReference>
<dbReference type="InterPro" id="IPR001387">
    <property type="entry name" value="Cro/C1-type_HTH"/>
</dbReference>